<accession>A0ACC1NLS7</accession>
<name>A0ACC1NLS7_9APHY</name>
<proteinExistence type="predicted"/>
<protein>
    <submittedName>
        <fullName evidence="1">Uncharacterized protein</fullName>
    </submittedName>
</protein>
<evidence type="ECO:0000313" key="2">
    <source>
        <dbReference type="Proteomes" id="UP001144978"/>
    </source>
</evidence>
<evidence type="ECO:0000313" key="1">
    <source>
        <dbReference type="EMBL" id="KAJ2980217.1"/>
    </source>
</evidence>
<dbReference type="EMBL" id="JANSHE010004167">
    <property type="protein sequence ID" value="KAJ2980217.1"/>
    <property type="molecule type" value="Genomic_DNA"/>
</dbReference>
<dbReference type="Proteomes" id="UP001144978">
    <property type="component" value="Unassembled WGS sequence"/>
</dbReference>
<reference evidence="1" key="1">
    <citation type="submission" date="2022-08" db="EMBL/GenBank/DDBJ databases">
        <title>Genome Sequence of Pycnoporus sanguineus.</title>
        <authorList>
            <person name="Buettner E."/>
        </authorList>
    </citation>
    <scope>NUCLEOTIDE SEQUENCE</scope>
    <source>
        <strain evidence="1">CG-C14</strain>
    </source>
</reference>
<organism evidence="1 2">
    <name type="scientific">Trametes sanguinea</name>
    <dbReference type="NCBI Taxonomy" id="158606"/>
    <lineage>
        <taxon>Eukaryota</taxon>
        <taxon>Fungi</taxon>
        <taxon>Dikarya</taxon>
        <taxon>Basidiomycota</taxon>
        <taxon>Agaricomycotina</taxon>
        <taxon>Agaricomycetes</taxon>
        <taxon>Polyporales</taxon>
        <taxon>Polyporaceae</taxon>
        <taxon>Trametes</taxon>
    </lineage>
</organism>
<keyword evidence="2" id="KW-1185">Reference proteome</keyword>
<sequence>MLAARASAARAASRIARNFATVVDAAGVKVAAADNGEATSAVTVIVKAGSRFETKPGVAHALKNYAFKSTDKRSTLGTVREAELYGGVLSSSLSREHLAVTAEFLRGDE</sequence>
<comment type="caution">
    <text evidence="1">The sequence shown here is derived from an EMBL/GenBank/DDBJ whole genome shotgun (WGS) entry which is preliminary data.</text>
</comment>
<gene>
    <name evidence="1" type="ORF">NUW54_g11036</name>
</gene>